<dbReference type="SUPFAM" id="SSF56219">
    <property type="entry name" value="DNase I-like"/>
    <property type="match status" value="1"/>
</dbReference>
<dbReference type="InterPro" id="IPR005135">
    <property type="entry name" value="Endo/exonuclease/phosphatase"/>
</dbReference>
<dbReference type="GO" id="GO:0004767">
    <property type="term" value="F:sphingomyelin phosphodiesterase activity"/>
    <property type="evidence" value="ECO:0007669"/>
    <property type="project" value="InterPro"/>
</dbReference>
<keyword evidence="5" id="KW-0269">Exonuclease</keyword>
<dbReference type="GO" id="GO:0004527">
    <property type="term" value="F:exonuclease activity"/>
    <property type="evidence" value="ECO:0007669"/>
    <property type="project" value="UniProtKB-KW"/>
</dbReference>
<reference evidence="5 6" key="1">
    <citation type="submission" date="2017-04" db="EMBL/GenBank/DDBJ databases">
        <authorList>
            <person name="Afonso C.L."/>
            <person name="Miller P.J."/>
            <person name="Scott M.A."/>
            <person name="Spackman E."/>
            <person name="Goraichik I."/>
            <person name="Dimitrov K.M."/>
            <person name="Suarez D.L."/>
            <person name="Swayne D.E."/>
        </authorList>
    </citation>
    <scope>NUCLEOTIDE SEQUENCE [LARGE SCALE GENOMIC DNA]</scope>
    <source>
        <strain evidence="5 6">DSM 23236</strain>
    </source>
</reference>
<dbReference type="EMBL" id="FWXD01000020">
    <property type="protein sequence ID" value="SMC28070.1"/>
    <property type="molecule type" value="Genomic_DNA"/>
</dbReference>
<sequence>MSKLLRLALLLLAFFAVTAHAETYIYVTNTTPNTVTLQTKQSGDATLTRGKSWDAEATSIPPYATRRVLWMNRNIGITNGKSFYFDTTVTGGGSTVTLRQKLTGTLVSSNIWQAARGSNFDDPWYGDRSIHNRDTTYNGLASVMSYRAQATSGYDDIYYVIHNKNAVEPASAQNQFKMLTYNVWATPPVSTNNCARLDELANNLAGYDAVALQEIFDNNCRAAFLTKVRSSFPYQSSLVDIPSNILMNGGTILISRWPILADDTIVFDQCTGTDCLANKGAKYVQVLKQGVVYHLSTTHAPSFDSDEARQMRRVAFGQIRTLLDSKRIPATETLLIAGDMNVNKYKFPDDYAQMQTILRARVPASTGYKNTFDADVNANATNPLSGGTVEYLDYIMVGNDNRQPLSAVNDVRILRTLREDLWSVRDLSDHFPVAGLFGF</sequence>
<feature type="domain" description="Endonuclease/exonuclease/phosphatase" evidence="4">
    <location>
        <begin position="179"/>
        <end position="430"/>
    </location>
</feature>
<accession>A0A1W1XVQ4</accession>
<dbReference type="OrthoDB" id="338539at2"/>
<evidence type="ECO:0000256" key="1">
    <source>
        <dbReference type="ARBA" id="ARBA00022729"/>
    </source>
</evidence>
<dbReference type="PANTHER" id="PTHR16320:SF23">
    <property type="entry name" value="SPHINGOMYELINASE C 1"/>
    <property type="match status" value="1"/>
</dbReference>
<dbReference type="RefSeq" id="WP_084091854.1">
    <property type="nucleotide sequence ID" value="NZ_FWXD01000020.1"/>
</dbReference>
<keyword evidence="1 3" id="KW-0732">Signal</keyword>
<evidence type="ECO:0000313" key="6">
    <source>
        <dbReference type="Proteomes" id="UP000192761"/>
    </source>
</evidence>
<protein>
    <submittedName>
        <fullName evidence="5">Metal-dependent hydrolase, endonuclease/exonuclease/phosphatase family</fullName>
    </submittedName>
</protein>
<organism evidence="5 6">
    <name type="scientific">Andreprevotia lacus DSM 23236</name>
    <dbReference type="NCBI Taxonomy" id="1121001"/>
    <lineage>
        <taxon>Bacteria</taxon>
        <taxon>Pseudomonadati</taxon>
        <taxon>Pseudomonadota</taxon>
        <taxon>Betaproteobacteria</taxon>
        <taxon>Neisseriales</taxon>
        <taxon>Chitinibacteraceae</taxon>
        <taxon>Andreprevotia</taxon>
    </lineage>
</organism>
<keyword evidence="6" id="KW-1185">Reference proteome</keyword>
<evidence type="ECO:0000256" key="2">
    <source>
        <dbReference type="ARBA" id="ARBA00022801"/>
    </source>
</evidence>
<evidence type="ECO:0000313" key="5">
    <source>
        <dbReference type="EMBL" id="SMC28070.1"/>
    </source>
</evidence>
<dbReference type="AlphaFoldDB" id="A0A1W1XVQ4"/>
<dbReference type="GO" id="GO:0004519">
    <property type="term" value="F:endonuclease activity"/>
    <property type="evidence" value="ECO:0007669"/>
    <property type="project" value="UniProtKB-KW"/>
</dbReference>
<evidence type="ECO:0000256" key="3">
    <source>
        <dbReference type="SAM" id="SignalP"/>
    </source>
</evidence>
<dbReference type="InterPro" id="IPR038772">
    <property type="entry name" value="Sph/SMPD2-like"/>
</dbReference>
<dbReference type="InterPro" id="IPR036691">
    <property type="entry name" value="Endo/exonu/phosph_ase_sf"/>
</dbReference>
<feature type="chain" id="PRO_5010712530" evidence="3">
    <location>
        <begin position="22"/>
        <end position="439"/>
    </location>
</feature>
<dbReference type="PANTHER" id="PTHR16320">
    <property type="entry name" value="SPHINGOMYELINASE FAMILY MEMBER"/>
    <property type="match status" value="1"/>
</dbReference>
<keyword evidence="5" id="KW-0255">Endonuclease</keyword>
<dbReference type="STRING" id="1121001.SAMN02745857_03100"/>
<dbReference type="CDD" id="cd09078">
    <property type="entry name" value="nSMase"/>
    <property type="match status" value="1"/>
</dbReference>
<evidence type="ECO:0000259" key="4">
    <source>
        <dbReference type="Pfam" id="PF03372"/>
    </source>
</evidence>
<dbReference type="Proteomes" id="UP000192761">
    <property type="component" value="Unassembled WGS sequence"/>
</dbReference>
<gene>
    <name evidence="5" type="ORF">SAMN02745857_03100</name>
</gene>
<dbReference type="GO" id="GO:0005576">
    <property type="term" value="C:extracellular region"/>
    <property type="evidence" value="ECO:0007669"/>
    <property type="project" value="InterPro"/>
</dbReference>
<dbReference type="Pfam" id="PF03372">
    <property type="entry name" value="Exo_endo_phos"/>
    <property type="match status" value="1"/>
</dbReference>
<feature type="signal peptide" evidence="3">
    <location>
        <begin position="1"/>
        <end position="21"/>
    </location>
</feature>
<name>A0A1W1XVQ4_9NEIS</name>
<dbReference type="InterPro" id="IPR017766">
    <property type="entry name" value="Sphingomyelinase/PLipase_C"/>
</dbReference>
<keyword evidence="2 5" id="KW-0378">Hydrolase</keyword>
<dbReference type="Gene3D" id="3.60.10.10">
    <property type="entry name" value="Endonuclease/exonuclease/phosphatase"/>
    <property type="match status" value="1"/>
</dbReference>
<proteinExistence type="predicted"/>
<keyword evidence="5" id="KW-0540">Nuclease</keyword>